<dbReference type="OrthoDB" id="9450922at2759"/>
<dbReference type="STRING" id="318479.A0A0N4UFU3"/>
<reference evidence="8" key="1">
    <citation type="submission" date="2017-02" db="UniProtKB">
        <authorList>
            <consortium name="WormBaseParasite"/>
        </authorList>
    </citation>
    <scope>IDENTIFICATION</scope>
</reference>
<evidence type="ECO:0000256" key="2">
    <source>
        <dbReference type="SAM" id="MobiDB-lite"/>
    </source>
</evidence>
<dbReference type="WBParaSite" id="DME_0000632701-mRNA-1">
    <property type="protein sequence ID" value="DME_0000632701-mRNA-1"/>
    <property type="gene ID" value="DME_0000632701"/>
</dbReference>
<feature type="region of interest" description="Disordered" evidence="2">
    <location>
        <begin position="289"/>
        <end position="309"/>
    </location>
</feature>
<keyword evidence="7" id="KW-1185">Reference proteome</keyword>
<dbReference type="PANTHER" id="PTHR10677:SF3">
    <property type="entry name" value="FI07626P-RELATED"/>
    <property type="match status" value="1"/>
</dbReference>
<dbReference type="GO" id="GO:0005829">
    <property type="term" value="C:cytosol"/>
    <property type="evidence" value="ECO:0007669"/>
    <property type="project" value="TreeGrafter"/>
</dbReference>
<dbReference type="PROSITE" id="PS50053">
    <property type="entry name" value="UBIQUITIN_2"/>
    <property type="match status" value="1"/>
</dbReference>
<dbReference type="PROSITE" id="PS50030">
    <property type="entry name" value="UBA"/>
    <property type="match status" value="1"/>
</dbReference>
<accession>A0A0N4UFU3</accession>
<proteinExistence type="predicted"/>
<organism evidence="6 8">
    <name type="scientific">Dracunculus medinensis</name>
    <name type="common">Guinea worm</name>
    <dbReference type="NCBI Taxonomy" id="318479"/>
    <lineage>
        <taxon>Eukaryota</taxon>
        <taxon>Metazoa</taxon>
        <taxon>Ecdysozoa</taxon>
        <taxon>Nematoda</taxon>
        <taxon>Chromadorea</taxon>
        <taxon>Rhabditida</taxon>
        <taxon>Spirurina</taxon>
        <taxon>Dracunculoidea</taxon>
        <taxon>Dracunculidae</taxon>
        <taxon>Dracunculus</taxon>
    </lineage>
</organism>
<dbReference type="SMART" id="SM00213">
    <property type="entry name" value="UBQ"/>
    <property type="match status" value="1"/>
</dbReference>
<evidence type="ECO:0000259" key="3">
    <source>
        <dbReference type="PROSITE" id="PS50030"/>
    </source>
</evidence>
<evidence type="ECO:0000313" key="5">
    <source>
        <dbReference type="EMBL" id="VDN51251.1"/>
    </source>
</evidence>
<reference evidence="5 7" key="2">
    <citation type="submission" date="2018-11" db="EMBL/GenBank/DDBJ databases">
        <authorList>
            <consortium name="Pathogen Informatics"/>
        </authorList>
    </citation>
    <scope>NUCLEOTIDE SEQUENCE [LARGE SCALE GENOMIC DNA]</scope>
</reference>
<gene>
    <name evidence="5" type="ORF">DME_LOCUS1224</name>
</gene>
<feature type="domain" description="UBA" evidence="3">
    <location>
        <begin position="545"/>
        <end position="589"/>
    </location>
</feature>
<dbReference type="InterPro" id="IPR006636">
    <property type="entry name" value="STI1_HS-bd"/>
</dbReference>
<feature type="domain" description="Ubiquitin-like" evidence="4">
    <location>
        <begin position="12"/>
        <end position="70"/>
    </location>
</feature>
<dbReference type="GO" id="GO:0031593">
    <property type="term" value="F:polyubiquitin modification-dependent protein binding"/>
    <property type="evidence" value="ECO:0007669"/>
    <property type="project" value="TreeGrafter"/>
</dbReference>
<evidence type="ECO:0000313" key="7">
    <source>
        <dbReference type="Proteomes" id="UP000274756"/>
    </source>
</evidence>
<dbReference type="EMBL" id="UYYG01000016">
    <property type="protein sequence ID" value="VDN51251.1"/>
    <property type="molecule type" value="Genomic_DNA"/>
</dbReference>
<dbReference type="SMART" id="SM00165">
    <property type="entry name" value="UBA"/>
    <property type="match status" value="1"/>
</dbReference>
<dbReference type="Proteomes" id="UP000274756">
    <property type="component" value="Unassembled WGS sequence"/>
</dbReference>
<dbReference type="InterPro" id="IPR015496">
    <property type="entry name" value="Ubiquilin"/>
</dbReference>
<dbReference type="Gene3D" id="1.10.260.100">
    <property type="match status" value="1"/>
</dbReference>
<dbReference type="PANTHER" id="PTHR10677">
    <property type="entry name" value="UBIQUILIN"/>
    <property type="match status" value="1"/>
</dbReference>
<dbReference type="Pfam" id="PF23195">
    <property type="entry name" value="UBQLN1"/>
    <property type="match status" value="1"/>
</dbReference>
<evidence type="ECO:0000259" key="4">
    <source>
        <dbReference type="PROSITE" id="PS50053"/>
    </source>
</evidence>
<dbReference type="InterPro" id="IPR015940">
    <property type="entry name" value="UBA"/>
</dbReference>
<dbReference type="GO" id="GO:0006511">
    <property type="term" value="P:ubiquitin-dependent protein catabolic process"/>
    <property type="evidence" value="ECO:0007669"/>
    <property type="project" value="TreeGrafter"/>
</dbReference>
<protein>
    <recommendedName>
        <fullName evidence="1">Ubiquilin</fullName>
    </recommendedName>
</protein>
<dbReference type="InterPro" id="IPR029071">
    <property type="entry name" value="Ubiquitin-like_domsf"/>
</dbReference>
<dbReference type="SUPFAM" id="SSF46934">
    <property type="entry name" value="UBA-like"/>
    <property type="match status" value="1"/>
</dbReference>
<dbReference type="InterPro" id="IPR000626">
    <property type="entry name" value="Ubiquitin-like_dom"/>
</dbReference>
<dbReference type="Pfam" id="PF00627">
    <property type="entry name" value="UBA"/>
    <property type="match status" value="1"/>
</dbReference>
<dbReference type="FunFam" id="1.10.260.100:FF:000001">
    <property type="entry name" value="Ubiquilin 1"/>
    <property type="match status" value="1"/>
</dbReference>
<evidence type="ECO:0000313" key="8">
    <source>
        <dbReference type="WBParaSite" id="DME_0000632701-mRNA-1"/>
    </source>
</evidence>
<dbReference type="Pfam" id="PF00240">
    <property type="entry name" value="ubiquitin"/>
    <property type="match status" value="1"/>
</dbReference>
<dbReference type="CDD" id="cd14399">
    <property type="entry name" value="UBA_PLICs"/>
    <property type="match status" value="1"/>
</dbReference>
<dbReference type="Proteomes" id="UP000038040">
    <property type="component" value="Unplaced"/>
</dbReference>
<dbReference type="SMART" id="SM00727">
    <property type="entry name" value="STI1"/>
    <property type="match status" value="2"/>
</dbReference>
<dbReference type="Gene3D" id="3.10.20.90">
    <property type="entry name" value="Phosphatidylinositol 3-kinase Catalytic Subunit, Chain A, domain 1"/>
    <property type="match status" value="1"/>
</dbReference>
<evidence type="ECO:0000313" key="6">
    <source>
        <dbReference type="Proteomes" id="UP000038040"/>
    </source>
</evidence>
<dbReference type="SUPFAM" id="SSF54236">
    <property type="entry name" value="Ubiquitin-like"/>
    <property type="match status" value="1"/>
</dbReference>
<name>A0A0N4UFU3_DRAME</name>
<dbReference type="InterPro" id="IPR009060">
    <property type="entry name" value="UBA-like_sf"/>
</dbReference>
<dbReference type="FunFam" id="1.10.8.10:FF:000079">
    <property type="entry name" value="Ubiquitin family protein"/>
    <property type="match status" value="1"/>
</dbReference>
<feature type="region of interest" description="Disordered" evidence="2">
    <location>
        <begin position="490"/>
        <end position="512"/>
    </location>
</feature>
<evidence type="ECO:0000256" key="1">
    <source>
        <dbReference type="ARBA" id="ARBA00071717"/>
    </source>
</evidence>
<dbReference type="AlphaFoldDB" id="A0A0N4UFU3"/>
<sequence length="593" mass="64716">MVDSGSDDEGQTTITLKIKTTSESYEITTKEQATVAKVKSIISQKIDQPIEKLCLIFSGKILKDYEKLDQHCNHQGWYGNSFGYSSGSESKLFIIILIMRITDIILSPNMTTATTASTTSGSNIASQATPLVSVFGAGRSTGGPMGMGHLLQNPDALRDMINNPVIQSIMSNTDVIRSLLVDNPQVQQIIDANPEFGHLLNDPEIIRQTMEMVRNPTMFQEMMRNHDQAIRNLQGIPGGQAALQRLYQDVQEPLLNSAANSFSRNPFASLVENSSTVTSRSQHAGIENAEALPNPWGGSGSSNQSAEINSNEQPPILLDSLGGSIRNSIVFTFVLKELLFSILLFSLKIFVPFFHILNSSGAQNLTRQLMSDPAVVQELFSSNAMERVSQLVGQNPSILQIARANAGCYTENTRIGMFIFCLRESYTRCQFKMYVINFFKMQQPGALQAMTSPRVLEAIQQIQNGIETLRREAPHLLPAIVAPISTAVTTSSTSNTTTTSANTASATAATTTTVPTGEQALMMLNLIRQMTGTNLTGNNQTTSQPPEERYRNQLEQLASMGFSNQEANIRALLATFGDVNAAVDRLLSGQDGQ</sequence>
<dbReference type="Gene3D" id="1.10.8.10">
    <property type="entry name" value="DNA helicase RuvA subunit, C-terminal domain"/>
    <property type="match status" value="1"/>
</dbReference>